<dbReference type="EC" id="2.1.1.37" evidence="1"/>
<comment type="catalytic activity">
    <reaction evidence="6">
        <text>a 2'-deoxycytidine in DNA + S-adenosyl-L-methionine = a 5-methyl-2'-deoxycytidine in DNA + S-adenosyl-L-homocysteine + H(+)</text>
        <dbReference type="Rhea" id="RHEA:13681"/>
        <dbReference type="Rhea" id="RHEA-COMP:11369"/>
        <dbReference type="Rhea" id="RHEA-COMP:11370"/>
        <dbReference type="ChEBI" id="CHEBI:15378"/>
        <dbReference type="ChEBI" id="CHEBI:57856"/>
        <dbReference type="ChEBI" id="CHEBI:59789"/>
        <dbReference type="ChEBI" id="CHEBI:85452"/>
        <dbReference type="ChEBI" id="CHEBI:85454"/>
        <dbReference type="EC" id="2.1.1.37"/>
    </reaction>
</comment>
<keyword evidence="3 7" id="KW-0808">Transferase</keyword>
<dbReference type="SUPFAM" id="SSF53335">
    <property type="entry name" value="S-adenosyl-L-methionine-dependent methyltransferases"/>
    <property type="match status" value="1"/>
</dbReference>
<evidence type="ECO:0000256" key="2">
    <source>
        <dbReference type="ARBA" id="ARBA00022603"/>
    </source>
</evidence>
<feature type="active site" evidence="7">
    <location>
        <position position="130"/>
    </location>
</feature>
<evidence type="ECO:0000256" key="5">
    <source>
        <dbReference type="ARBA" id="ARBA00022747"/>
    </source>
</evidence>
<comment type="similarity">
    <text evidence="7 8">Belongs to the class I-like SAM-binding methyltransferase superfamily. C5-methyltransferase family.</text>
</comment>
<dbReference type="GO" id="GO:0032259">
    <property type="term" value="P:methylation"/>
    <property type="evidence" value="ECO:0007669"/>
    <property type="project" value="UniProtKB-KW"/>
</dbReference>
<evidence type="ECO:0000256" key="8">
    <source>
        <dbReference type="RuleBase" id="RU000416"/>
    </source>
</evidence>
<dbReference type="InterPro" id="IPR029063">
    <property type="entry name" value="SAM-dependent_MTases_sf"/>
</dbReference>
<evidence type="ECO:0000256" key="6">
    <source>
        <dbReference type="ARBA" id="ARBA00047422"/>
    </source>
</evidence>
<evidence type="ECO:0000313" key="10">
    <source>
        <dbReference type="Proteomes" id="UP000664052"/>
    </source>
</evidence>
<reference evidence="9 10" key="1">
    <citation type="submission" date="2021-02" db="EMBL/GenBank/DDBJ databases">
        <title>De Novo genome assembly of isolated myxobacteria.</title>
        <authorList>
            <person name="Stevens D.C."/>
        </authorList>
    </citation>
    <scope>NUCLEOTIDE SEQUENCE [LARGE SCALE GENOMIC DNA]</scope>
    <source>
        <strain evidence="9 10">ATCC 29039</strain>
    </source>
</reference>
<accession>A0ABS3DLS1</accession>
<gene>
    <name evidence="9" type="ORF">JYK02_32755</name>
</gene>
<keyword evidence="5" id="KW-0680">Restriction system</keyword>
<dbReference type="Gene3D" id="3.40.50.150">
    <property type="entry name" value="Vaccinia Virus protein VP39"/>
    <property type="match status" value="1"/>
</dbReference>
<dbReference type="Pfam" id="PF00145">
    <property type="entry name" value="DNA_methylase"/>
    <property type="match status" value="1"/>
</dbReference>
<keyword evidence="4 7" id="KW-0949">S-adenosyl-L-methionine</keyword>
<evidence type="ECO:0000256" key="3">
    <source>
        <dbReference type="ARBA" id="ARBA00022679"/>
    </source>
</evidence>
<dbReference type="InterPro" id="IPR050390">
    <property type="entry name" value="C5-Methyltransferase"/>
</dbReference>
<dbReference type="PROSITE" id="PS51679">
    <property type="entry name" value="SAM_MT_C5"/>
    <property type="match status" value="1"/>
</dbReference>
<dbReference type="EMBL" id="JAFIMU010000010">
    <property type="protein sequence ID" value="MBN8232293.1"/>
    <property type="molecule type" value="Genomic_DNA"/>
</dbReference>
<dbReference type="NCBIfam" id="TIGR00675">
    <property type="entry name" value="dcm"/>
    <property type="match status" value="1"/>
</dbReference>
<proteinExistence type="inferred from homology"/>
<sequence length="386" mass="42195">MNVVLRTHPQAGYNIYRHITKDKEVNDCASRDAHAYHSNMPPTEKLGTGWRVIDLCCGLGGISLAARSLGCEIAAGVDISKSALETFKKHFPEASSILGSISRAETVTALNATINASSDQRTLVVSGPPCQGFSVAGARVQRDPRNRILPAVGRAIAQIQPTAALIENVAAILSDRHKRSVSRFLKIVSEAGYKHTILRMNAADYGVPQVRHRVFFLITRKSPSSKRIQYYISSLTRPKVSVREALSGLASPPVYSKGNEIHDSGLQNHIAMRHSLRVREKISAIKPGSGPMSYRRLHPDRPARTLISGNRAPPAHFEEPRSITVREAARLQGFPDNFEVLGCFSKQMQLVTNAVPPPLARAALITLFMTMETTHGRTATLSDKAS</sequence>
<dbReference type="Proteomes" id="UP000664052">
    <property type="component" value="Unassembled WGS sequence"/>
</dbReference>
<protein>
    <recommendedName>
        <fullName evidence="1">DNA (cytosine-5-)-methyltransferase</fullName>
        <ecNumber evidence="1">2.1.1.37</ecNumber>
    </recommendedName>
</protein>
<dbReference type="Gene3D" id="3.90.120.10">
    <property type="entry name" value="DNA Methylase, subunit A, domain 2"/>
    <property type="match status" value="1"/>
</dbReference>
<name>A0ABS3DLS1_9BACT</name>
<evidence type="ECO:0000256" key="1">
    <source>
        <dbReference type="ARBA" id="ARBA00011975"/>
    </source>
</evidence>
<dbReference type="GO" id="GO:0008168">
    <property type="term" value="F:methyltransferase activity"/>
    <property type="evidence" value="ECO:0007669"/>
    <property type="project" value="UniProtKB-KW"/>
</dbReference>
<dbReference type="PANTHER" id="PTHR10629">
    <property type="entry name" value="CYTOSINE-SPECIFIC METHYLTRANSFERASE"/>
    <property type="match status" value="1"/>
</dbReference>
<dbReference type="PANTHER" id="PTHR10629:SF52">
    <property type="entry name" value="DNA (CYTOSINE-5)-METHYLTRANSFERASE 1"/>
    <property type="match status" value="1"/>
</dbReference>
<evidence type="ECO:0000256" key="4">
    <source>
        <dbReference type="ARBA" id="ARBA00022691"/>
    </source>
</evidence>
<comment type="caution">
    <text evidence="9">The sequence shown here is derived from an EMBL/GenBank/DDBJ whole genome shotgun (WGS) entry which is preliminary data.</text>
</comment>
<evidence type="ECO:0000313" key="9">
    <source>
        <dbReference type="EMBL" id="MBN8232293.1"/>
    </source>
</evidence>
<evidence type="ECO:0000256" key="7">
    <source>
        <dbReference type="PROSITE-ProRule" id="PRU01016"/>
    </source>
</evidence>
<dbReference type="PRINTS" id="PR00105">
    <property type="entry name" value="C5METTRFRASE"/>
</dbReference>
<organism evidence="9 10">
    <name type="scientific">Corallococcus macrosporus</name>
    <dbReference type="NCBI Taxonomy" id="35"/>
    <lineage>
        <taxon>Bacteria</taxon>
        <taxon>Pseudomonadati</taxon>
        <taxon>Myxococcota</taxon>
        <taxon>Myxococcia</taxon>
        <taxon>Myxococcales</taxon>
        <taxon>Cystobacterineae</taxon>
        <taxon>Myxococcaceae</taxon>
        <taxon>Corallococcus</taxon>
    </lineage>
</organism>
<dbReference type="InterPro" id="IPR001525">
    <property type="entry name" value="C5_MeTfrase"/>
</dbReference>
<keyword evidence="2 7" id="KW-0489">Methyltransferase</keyword>
<keyword evidence="10" id="KW-1185">Reference proteome</keyword>